<reference evidence="1 2" key="1">
    <citation type="submission" date="2016-11" db="EMBL/GenBank/DDBJ databases">
        <authorList>
            <person name="Jaros S."/>
            <person name="Januszkiewicz K."/>
            <person name="Wedrychowicz H."/>
        </authorList>
    </citation>
    <scope>NUCLEOTIDE SEQUENCE [LARGE SCALE GENOMIC DNA]</scope>
    <source>
        <strain evidence="1 2">DSM 14214</strain>
    </source>
</reference>
<organism evidence="1 2">
    <name type="scientific">Anaerotignum lactatifermentans DSM 14214</name>
    <dbReference type="NCBI Taxonomy" id="1121323"/>
    <lineage>
        <taxon>Bacteria</taxon>
        <taxon>Bacillati</taxon>
        <taxon>Bacillota</taxon>
        <taxon>Clostridia</taxon>
        <taxon>Lachnospirales</taxon>
        <taxon>Anaerotignaceae</taxon>
        <taxon>Anaerotignum</taxon>
    </lineage>
</organism>
<dbReference type="Proteomes" id="UP000183975">
    <property type="component" value="Unassembled WGS sequence"/>
</dbReference>
<dbReference type="RefSeq" id="WP_072853728.1">
    <property type="nucleotide sequence ID" value="NZ_FRAH01000106.1"/>
</dbReference>
<dbReference type="EMBL" id="FRAH01000106">
    <property type="protein sequence ID" value="SHL41171.1"/>
    <property type="molecule type" value="Genomic_DNA"/>
</dbReference>
<gene>
    <name evidence="1" type="ORF">SAMN02745138_03390</name>
</gene>
<name>A0A1M7AEH4_9FIRM</name>
<protein>
    <submittedName>
        <fullName evidence="1">Uncharacterized protein</fullName>
    </submittedName>
</protein>
<keyword evidence="2" id="KW-1185">Reference proteome</keyword>
<sequence length="199" mass="23279">MFDMKDSWKNYDEDALMAAVDYFAEFLEKPDKEILREWVMTHVPATEVFTGDMDDGDFLDNEALLDPFPEFTEAFSPHSERWDLFCITCEDMSGVWLQEWDTFDPKVLQEVVELFALFVKEPHAEIEDWVRDNINPSWALEFAQDYESQVDVIYSMMGEAPFLAFHEKFAPGTKEWTWCCGLLIDMGAEDIEEIDSYEA</sequence>
<evidence type="ECO:0000313" key="1">
    <source>
        <dbReference type="EMBL" id="SHL41171.1"/>
    </source>
</evidence>
<accession>A0A1M7AEH4</accession>
<proteinExistence type="predicted"/>
<dbReference type="AlphaFoldDB" id="A0A1M7AEH4"/>
<evidence type="ECO:0000313" key="2">
    <source>
        <dbReference type="Proteomes" id="UP000183975"/>
    </source>
</evidence>